<comment type="caution">
    <text evidence="1">The sequence shown here is derived from an EMBL/GenBank/DDBJ whole genome shotgun (WGS) entry which is preliminary data.</text>
</comment>
<dbReference type="RefSeq" id="WP_144728405.1">
    <property type="nucleotide sequence ID" value="NZ_ML675578.1"/>
</dbReference>
<keyword evidence="2" id="KW-1185">Reference proteome</keyword>
<dbReference type="EMBL" id="VOAH01000001">
    <property type="protein sequence ID" value="TVP41864.1"/>
    <property type="molecule type" value="Genomic_DNA"/>
</dbReference>
<dbReference type="AlphaFoldDB" id="A0A557SZ24"/>
<protein>
    <submittedName>
        <fullName evidence="1">Uncharacterized protein</fullName>
    </submittedName>
</protein>
<evidence type="ECO:0000313" key="1">
    <source>
        <dbReference type="EMBL" id="TVP41864.1"/>
    </source>
</evidence>
<dbReference type="Proteomes" id="UP000315289">
    <property type="component" value="Unassembled WGS sequence"/>
</dbReference>
<organism evidence="1 2">
    <name type="scientific">Candidatus Nitrosocosmicus arcticus</name>
    <dbReference type="NCBI Taxonomy" id="2035267"/>
    <lineage>
        <taxon>Archaea</taxon>
        <taxon>Nitrososphaerota</taxon>
        <taxon>Nitrososphaeria</taxon>
        <taxon>Nitrososphaerales</taxon>
        <taxon>Nitrososphaeraceae</taxon>
        <taxon>Candidatus Nitrosocosmicus</taxon>
    </lineage>
</organism>
<dbReference type="OrthoDB" id="11326at2157"/>
<name>A0A557SZ24_9ARCH</name>
<sequence>MGASCHRKKLFFPWFGSTYGVMTERFCCEKFKEEYECECIRRDTEIFKYSGDHKGVYYLMFEGCIASAPLVYCPYCGKRLIVGPKS</sequence>
<evidence type="ECO:0000313" key="2">
    <source>
        <dbReference type="Proteomes" id="UP000315289"/>
    </source>
</evidence>
<accession>A0A557SZ24</accession>
<gene>
    <name evidence="1" type="ORF">NARC_10270</name>
</gene>
<proteinExistence type="predicted"/>
<reference evidence="1 2" key="1">
    <citation type="journal article" date="2019" name="Front. Microbiol.">
        <title>Ammonia Oxidation by the Arctic Terrestrial Thaumarchaeote Candidatus Nitrosocosmicus arcticus Is Stimulated by Increasing Temperatures.</title>
        <authorList>
            <person name="Alves R.J.E."/>
            <person name="Kerou M."/>
            <person name="Zappe A."/>
            <person name="Bittner R."/>
            <person name="Abby S.S."/>
            <person name="Schmidt H.A."/>
            <person name="Pfeifer K."/>
            <person name="Schleper C."/>
        </authorList>
    </citation>
    <scope>NUCLEOTIDE SEQUENCE [LARGE SCALE GENOMIC DNA]</scope>
    <source>
        <strain evidence="1 2">Kfb</strain>
    </source>
</reference>